<evidence type="ECO:0000313" key="2">
    <source>
        <dbReference type="Proteomes" id="UP000634136"/>
    </source>
</evidence>
<dbReference type="Proteomes" id="UP000634136">
    <property type="component" value="Unassembled WGS sequence"/>
</dbReference>
<accession>A0A835CBY9</accession>
<reference evidence="1" key="1">
    <citation type="submission" date="2020-09" db="EMBL/GenBank/DDBJ databases">
        <title>Genome-Enabled Discovery of Anthraquinone Biosynthesis in Senna tora.</title>
        <authorList>
            <person name="Kang S.-H."/>
            <person name="Pandey R.P."/>
            <person name="Lee C.-M."/>
            <person name="Sim J.-S."/>
            <person name="Jeong J.-T."/>
            <person name="Choi B.-S."/>
            <person name="Jung M."/>
            <person name="Ginzburg D."/>
            <person name="Zhao K."/>
            <person name="Won S.Y."/>
            <person name="Oh T.-J."/>
            <person name="Yu Y."/>
            <person name="Kim N.-H."/>
            <person name="Lee O.R."/>
            <person name="Lee T.-H."/>
            <person name="Bashyal P."/>
            <person name="Kim T.-S."/>
            <person name="Lee W.-H."/>
            <person name="Kawkins C."/>
            <person name="Kim C.-K."/>
            <person name="Kim J.S."/>
            <person name="Ahn B.O."/>
            <person name="Rhee S.Y."/>
            <person name="Sohng J.K."/>
        </authorList>
    </citation>
    <scope>NUCLEOTIDE SEQUENCE</scope>
    <source>
        <tissue evidence="1">Leaf</tissue>
    </source>
</reference>
<keyword evidence="2" id="KW-1185">Reference proteome</keyword>
<evidence type="ECO:0000313" key="1">
    <source>
        <dbReference type="EMBL" id="KAF7836131.1"/>
    </source>
</evidence>
<comment type="caution">
    <text evidence="1">The sequence shown here is derived from an EMBL/GenBank/DDBJ whole genome shotgun (WGS) entry which is preliminary data.</text>
</comment>
<proteinExistence type="predicted"/>
<organism evidence="1 2">
    <name type="scientific">Senna tora</name>
    <dbReference type="NCBI Taxonomy" id="362788"/>
    <lineage>
        <taxon>Eukaryota</taxon>
        <taxon>Viridiplantae</taxon>
        <taxon>Streptophyta</taxon>
        <taxon>Embryophyta</taxon>
        <taxon>Tracheophyta</taxon>
        <taxon>Spermatophyta</taxon>
        <taxon>Magnoliopsida</taxon>
        <taxon>eudicotyledons</taxon>
        <taxon>Gunneridae</taxon>
        <taxon>Pentapetalae</taxon>
        <taxon>rosids</taxon>
        <taxon>fabids</taxon>
        <taxon>Fabales</taxon>
        <taxon>Fabaceae</taxon>
        <taxon>Caesalpinioideae</taxon>
        <taxon>Cassia clade</taxon>
        <taxon>Senna</taxon>
    </lineage>
</organism>
<dbReference type="EMBL" id="JAAIUW010000004">
    <property type="protein sequence ID" value="KAF7836131.1"/>
    <property type="molecule type" value="Genomic_DNA"/>
</dbReference>
<gene>
    <name evidence="1" type="ORF">G2W53_010990</name>
</gene>
<dbReference type="AlphaFoldDB" id="A0A835CBY9"/>
<name>A0A835CBY9_9FABA</name>
<sequence length="58" mass="6468">MGKWEVRCCFLESEDESSGKKTRLWSAKYGLPVGPTMGFGPIFADAPLVHMFKVSKES</sequence>
<protein>
    <submittedName>
        <fullName evidence="1">Uncharacterized protein</fullName>
    </submittedName>
</protein>